<accession>A0A3N4JWM5</accession>
<gene>
    <name evidence="1" type="ORF">L873DRAFT_1804138</name>
</gene>
<protein>
    <recommendedName>
        <fullName evidence="3">Transposase IS30-like HTH domain-containing protein</fullName>
    </recommendedName>
</protein>
<dbReference type="SUPFAM" id="SSF46689">
    <property type="entry name" value="Homeodomain-like"/>
    <property type="match status" value="1"/>
</dbReference>
<proteinExistence type="predicted"/>
<dbReference type="InterPro" id="IPR036388">
    <property type="entry name" value="WH-like_DNA-bd_sf"/>
</dbReference>
<sequence length="89" mass="10015">MQQHKNSKRRELTEEERVSVILLYKEGKTYHKIGEEIGTSRTTVGRISRGLAAPLARSESNRECMGDFQEEVSESGMEGEEESLIAGRS</sequence>
<keyword evidence="2" id="KW-1185">Reference proteome</keyword>
<dbReference type="InterPro" id="IPR009057">
    <property type="entry name" value="Homeodomain-like_sf"/>
</dbReference>
<evidence type="ECO:0000313" key="1">
    <source>
        <dbReference type="EMBL" id="RPB01222.1"/>
    </source>
</evidence>
<dbReference type="AlphaFoldDB" id="A0A3N4JWM5"/>
<evidence type="ECO:0000313" key="2">
    <source>
        <dbReference type="Proteomes" id="UP000276215"/>
    </source>
</evidence>
<dbReference type="Pfam" id="PF13384">
    <property type="entry name" value="HTH_23"/>
    <property type="match status" value="1"/>
</dbReference>
<organism evidence="1 2">
    <name type="scientific">Choiromyces venosus 120613-1</name>
    <dbReference type="NCBI Taxonomy" id="1336337"/>
    <lineage>
        <taxon>Eukaryota</taxon>
        <taxon>Fungi</taxon>
        <taxon>Dikarya</taxon>
        <taxon>Ascomycota</taxon>
        <taxon>Pezizomycotina</taxon>
        <taxon>Pezizomycetes</taxon>
        <taxon>Pezizales</taxon>
        <taxon>Tuberaceae</taxon>
        <taxon>Choiromyces</taxon>
    </lineage>
</organism>
<reference evidence="1 2" key="1">
    <citation type="journal article" date="2018" name="Nat. Ecol. Evol.">
        <title>Pezizomycetes genomes reveal the molecular basis of ectomycorrhizal truffle lifestyle.</title>
        <authorList>
            <person name="Murat C."/>
            <person name="Payen T."/>
            <person name="Noel B."/>
            <person name="Kuo A."/>
            <person name="Morin E."/>
            <person name="Chen J."/>
            <person name="Kohler A."/>
            <person name="Krizsan K."/>
            <person name="Balestrini R."/>
            <person name="Da Silva C."/>
            <person name="Montanini B."/>
            <person name="Hainaut M."/>
            <person name="Levati E."/>
            <person name="Barry K.W."/>
            <person name="Belfiori B."/>
            <person name="Cichocki N."/>
            <person name="Clum A."/>
            <person name="Dockter R.B."/>
            <person name="Fauchery L."/>
            <person name="Guy J."/>
            <person name="Iotti M."/>
            <person name="Le Tacon F."/>
            <person name="Lindquist E.A."/>
            <person name="Lipzen A."/>
            <person name="Malagnac F."/>
            <person name="Mello A."/>
            <person name="Molinier V."/>
            <person name="Miyauchi S."/>
            <person name="Poulain J."/>
            <person name="Riccioni C."/>
            <person name="Rubini A."/>
            <person name="Sitrit Y."/>
            <person name="Splivallo R."/>
            <person name="Traeger S."/>
            <person name="Wang M."/>
            <person name="Zifcakova L."/>
            <person name="Wipf D."/>
            <person name="Zambonelli A."/>
            <person name="Paolocci F."/>
            <person name="Nowrousian M."/>
            <person name="Ottonello S."/>
            <person name="Baldrian P."/>
            <person name="Spatafora J.W."/>
            <person name="Henrissat B."/>
            <person name="Nagy L.G."/>
            <person name="Aury J.M."/>
            <person name="Wincker P."/>
            <person name="Grigoriev I.V."/>
            <person name="Bonfante P."/>
            <person name="Martin F.M."/>
        </authorList>
    </citation>
    <scope>NUCLEOTIDE SEQUENCE [LARGE SCALE GENOMIC DNA]</scope>
    <source>
        <strain evidence="1 2">120613-1</strain>
    </source>
</reference>
<dbReference type="EMBL" id="ML120375">
    <property type="protein sequence ID" value="RPB01222.1"/>
    <property type="molecule type" value="Genomic_DNA"/>
</dbReference>
<dbReference type="Gene3D" id="1.10.10.10">
    <property type="entry name" value="Winged helix-like DNA-binding domain superfamily/Winged helix DNA-binding domain"/>
    <property type="match status" value="1"/>
</dbReference>
<name>A0A3N4JWM5_9PEZI</name>
<dbReference type="Proteomes" id="UP000276215">
    <property type="component" value="Unassembled WGS sequence"/>
</dbReference>
<evidence type="ECO:0008006" key="3">
    <source>
        <dbReference type="Google" id="ProtNLM"/>
    </source>
</evidence>